<name>A0A150LDU0_9BACI</name>
<dbReference type="AlphaFoldDB" id="A0A150LDU0"/>
<dbReference type="Proteomes" id="UP000075683">
    <property type="component" value="Unassembled WGS sequence"/>
</dbReference>
<organism evidence="1 2">
    <name type="scientific">Caldibacillus debilis</name>
    <dbReference type="NCBI Taxonomy" id="301148"/>
    <lineage>
        <taxon>Bacteria</taxon>
        <taxon>Bacillati</taxon>
        <taxon>Bacillota</taxon>
        <taxon>Bacilli</taxon>
        <taxon>Bacillales</taxon>
        <taxon>Bacillaceae</taxon>
        <taxon>Caldibacillus</taxon>
    </lineage>
</organism>
<evidence type="ECO:0000313" key="2">
    <source>
        <dbReference type="Proteomes" id="UP000075683"/>
    </source>
</evidence>
<comment type="caution">
    <text evidence="1">The sequence shown here is derived from an EMBL/GenBank/DDBJ whole genome shotgun (WGS) entry which is preliminary data.</text>
</comment>
<reference evidence="1 2" key="1">
    <citation type="submission" date="2016-01" db="EMBL/GenBank/DDBJ databases">
        <title>Draft Genome Sequences of Seven Thermophilic Sporeformers Isolated from Foods.</title>
        <authorList>
            <person name="Berendsen E.M."/>
            <person name="Wells-Bennik M.H."/>
            <person name="Krawcyk A.O."/>
            <person name="De Jong A."/>
            <person name="Holsappel S."/>
            <person name="Eijlander R.T."/>
            <person name="Kuipers O.P."/>
        </authorList>
    </citation>
    <scope>NUCLEOTIDE SEQUENCE [LARGE SCALE GENOMIC DNA]</scope>
    <source>
        <strain evidence="1 2">B4135</strain>
    </source>
</reference>
<dbReference type="EMBL" id="LQYT01000121">
    <property type="protein sequence ID" value="KYD10136.1"/>
    <property type="molecule type" value="Genomic_DNA"/>
</dbReference>
<sequence length="43" mass="5117">MTKKFSRHRKDENPFFSKILSSPLRKPVNQIRDPAKLMFALEN</sequence>
<gene>
    <name evidence="1" type="ORF">B4135_3615</name>
</gene>
<protein>
    <submittedName>
        <fullName evidence="1">Uncharacterized protein</fullName>
    </submittedName>
</protein>
<accession>A0A150LDU0</accession>
<evidence type="ECO:0000313" key="1">
    <source>
        <dbReference type="EMBL" id="KYD10136.1"/>
    </source>
</evidence>
<proteinExistence type="predicted"/>